<name>A0A9P9AMW8_9HYPO</name>
<organism evidence="4 5">
    <name type="scientific">Thelonectria olida</name>
    <dbReference type="NCBI Taxonomy" id="1576542"/>
    <lineage>
        <taxon>Eukaryota</taxon>
        <taxon>Fungi</taxon>
        <taxon>Dikarya</taxon>
        <taxon>Ascomycota</taxon>
        <taxon>Pezizomycotina</taxon>
        <taxon>Sordariomycetes</taxon>
        <taxon>Hypocreomycetidae</taxon>
        <taxon>Hypocreales</taxon>
        <taxon>Nectriaceae</taxon>
        <taxon>Thelonectria</taxon>
    </lineage>
</organism>
<evidence type="ECO:0000259" key="2">
    <source>
        <dbReference type="Pfam" id="PF24883"/>
    </source>
</evidence>
<dbReference type="PANTHER" id="PTHR10039:SF5">
    <property type="entry name" value="NACHT DOMAIN-CONTAINING PROTEIN"/>
    <property type="match status" value="1"/>
</dbReference>
<proteinExistence type="predicted"/>
<evidence type="ECO:0000256" key="1">
    <source>
        <dbReference type="ARBA" id="ARBA00022737"/>
    </source>
</evidence>
<accession>A0A9P9AMW8</accession>
<dbReference type="Proteomes" id="UP000777438">
    <property type="component" value="Unassembled WGS sequence"/>
</dbReference>
<dbReference type="InterPro" id="IPR027417">
    <property type="entry name" value="P-loop_NTPase"/>
</dbReference>
<evidence type="ECO:0000313" key="4">
    <source>
        <dbReference type="EMBL" id="KAH6887067.1"/>
    </source>
</evidence>
<keyword evidence="1" id="KW-0677">Repeat</keyword>
<sequence>MHDILESLSFGGMVDRYKAIPQAHTSTFRWIFEAPDIPFVPWLKTGNEIFWLNGKMGSGKSTLMKYIAHHPRTEAALRTWAGPKKLVTASYYFWSDARQGQKSHEGMLRRIIAQVLTRLPDLIEPVKPVWGRVHQTKEPWNLEDLTRALDAIIEYSLSSTTFCFFIDGLDANGGHFNVLLDSLSRLALNTTVKICTSSRPINQIEDHFQHCPTIKLQDFTRPDMERYAADSLTFLIEHDPKNATLIISQIVERAQGIFYYAYLAVQEVIRRMENGNPSFYLQRRLDVFLPDLMPMFERAMHQIAPVYRASAACYLQIQLASIRPLPVEIFEAAERHLQEPDFVLHMQISLDIEQWKKEPRRKTIERRINSHGGGLLEVQTDDSDIVFPKKVAFVHASARDFLANANQLYLWAPSIHAEELICHSLLALIKQLPGTRPEILEKTLAHLTRDILLYAQECGRREGKLDTRILDELDRVNTLLDTAHAVFHWTNNTIPVESFEYGHKTFLALAIEYRLVPFVEKVANTKPDLFNIKQGRPYLDYVLRPSEAVLGRVPTDMYPIDITLLGLLLGLRLDPNEKFHDGTVWGAFLRLCLPRTTTTPGLAKQCKWDDAIKLLLIAGADQDITLVFNGKGMGFHQIFRAILGEDYSPKLLQDMERIREERSRPSGSSRSRWKRLTTYLGGRDKS</sequence>
<dbReference type="InterPro" id="IPR056693">
    <property type="entry name" value="DUF7791"/>
</dbReference>
<feature type="non-terminal residue" evidence="4">
    <location>
        <position position="686"/>
    </location>
</feature>
<feature type="domain" description="Nephrocystin 3-like N-terminal" evidence="2">
    <location>
        <begin position="27"/>
        <end position="199"/>
    </location>
</feature>
<dbReference type="InterPro" id="IPR056884">
    <property type="entry name" value="NPHP3-like_N"/>
</dbReference>
<protein>
    <recommendedName>
        <fullName evidence="6">NACHT domain-containing protein</fullName>
    </recommendedName>
</protein>
<reference evidence="4 5" key="1">
    <citation type="journal article" date="2021" name="Nat. Commun.">
        <title>Genetic determinants of endophytism in the Arabidopsis root mycobiome.</title>
        <authorList>
            <person name="Mesny F."/>
            <person name="Miyauchi S."/>
            <person name="Thiergart T."/>
            <person name="Pickel B."/>
            <person name="Atanasova L."/>
            <person name="Karlsson M."/>
            <person name="Huettel B."/>
            <person name="Barry K.W."/>
            <person name="Haridas S."/>
            <person name="Chen C."/>
            <person name="Bauer D."/>
            <person name="Andreopoulos W."/>
            <person name="Pangilinan J."/>
            <person name="LaButti K."/>
            <person name="Riley R."/>
            <person name="Lipzen A."/>
            <person name="Clum A."/>
            <person name="Drula E."/>
            <person name="Henrissat B."/>
            <person name="Kohler A."/>
            <person name="Grigoriev I.V."/>
            <person name="Martin F.M."/>
            <person name="Hacquard S."/>
        </authorList>
    </citation>
    <scope>NUCLEOTIDE SEQUENCE [LARGE SCALE GENOMIC DNA]</scope>
    <source>
        <strain evidence="4 5">MPI-CAGE-CH-0241</strain>
    </source>
</reference>
<evidence type="ECO:0000313" key="5">
    <source>
        <dbReference type="Proteomes" id="UP000777438"/>
    </source>
</evidence>
<feature type="domain" description="DUF7791" evidence="3">
    <location>
        <begin position="303"/>
        <end position="435"/>
    </location>
</feature>
<dbReference type="Pfam" id="PF25053">
    <property type="entry name" value="DUF7791"/>
    <property type="match status" value="1"/>
</dbReference>
<keyword evidence="5" id="KW-1185">Reference proteome</keyword>
<dbReference type="OrthoDB" id="443402at2759"/>
<dbReference type="AlphaFoldDB" id="A0A9P9AMW8"/>
<dbReference type="SUPFAM" id="SSF52540">
    <property type="entry name" value="P-loop containing nucleoside triphosphate hydrolases"/>
    <property type="match status" value="1"/>
</dbReference>
<dbReference type="PANTHER" id="PTHR10039">
    <property type="entry name" value="AMELOGENIN"/>
    <property type="match status" value="1"/>
</dbReference>
<evidence type="ECO:0000259" key="3">
    <source>
        <dbReference type="Pfam" id="PF25053"/>
    </source>
</evidence>
<evidence type="ECO:0008006" key="6">
    <source>
        <dbReference type="Google" id="ProtNLM"/>
    </source>
</evidence>
<comment type="caution">
    <text evidence="4">The sequence shown here is derived from an EMBL/GenBank/DDBJ whole genome shotgun (WGS) entry which is preliminary data.</text>
</comment>
<dbReference type="EMBL" id="JAGPYM010000015">
    <property type="protein sequence ID" value="KAH6887067.1"/>
    <property type="molecule type" value="Genomic_DNA"/>
</dbReference>
<gene>
    <name evidence="4" type="ORF">B0T10DRAFT_76972</name>
</gene>
<dbReference type="Gene3D" id="3.40.50.300">
    <property type="entry name" value="P-loop containing nucleotide triphosphate hydrolases"/>
    <property type="match status" value="1"/>
</dbReference>
<dbReference type="Pfam" id="PF24883">
    <property type="entry name" value="NPHP3_N"/>
    <property type="match status" value="1"/>
</dbReference>